<protein>
    <submittedName>
        <fullName evidence="2">Uncharacterized protein</fullName>
    </submittedName>
</protein>
<organism evidence="2 3">
    <name type="scientific">Bradyrhizobium erythrophlei</name>
    <dbReference type="NCBI Taxonomy" id="1437360"/>
    <lineage>
        <taxon>Bacteria</taxon>
        <taxon>Pseudomonadati</taxon>
        <taxon>Pseudomonadota</taxon>
        <taxon>Alphaproteobacteria</taxon>
        <taxon>Hyphomicrobiales</taxon>
        <taxon>Nitrobacteraceae</taxon>
        <taxon>Bradyrhizobium</taxon>
    </lineage>
</organism>
<gene>
    <name evidence="2" type="ORF">SAMN05444164_1699</name>
</gene>
<evidence type="ECO:0000313" key="3">
    <source>
        <dbReference type="Proteomes" id="UP000198992"/>
    </source>
</evidence>
<dbReference type="AlphaFoldDB" id="A0A1H4S1Y5"/>
<feature type="chain" id="PRO_5011450967" evidence="1">
    <location>
        <begin position="24"/>
        <end position="146"/>
    </location>
</feature>
<dbReference type="Proteomes" id="UP000198992">
    <property type="component" value="Unassembled WGS sequence"/>
</dbReference>
<evidence type="ECO:0000256" key="1">
    <source>
        <dbReference type="SAM" id="SignalP"/>
    </source>
</evidence>
<sequence>MKQRRLRTSSKLAAILLLSIPLAGCLTSDDGGGSTTFTDDRGVANQPFPDRYRDQILAFMRTYLNNPVGVREAGIAEPVQRTVGGRLRYVVCLRYSAKDTDGNYRPARERGVLFVDGRLDRILDNAVEPCAGASYAAFPELEKMAR</sequence>
<feature type="signal peptide" evidence="1">
    <location>
        <begin position="1"/>
        <end position="23"/>
    </location>
</feature>
<evidence type="ECO:0000313" key="2">
    <source>
        <dbReference type="EMBL" id="SEC38112.1"/>
    </source>
</evidence>
<name>A0A1H4S1Y5_9BRAD</name>
<accession>A0A1H4S1Y5</accession>
<dbReference type="RefSeq" id="WP_244549501.1">
    <property type="nucleotide sequence ID" value="NZ_FNTH01000001.1"/>
</dbReference>
<dbReference type="EMBL" id="FNTH01000001">
    <property type="protein sequence ID" value="SEC38112.1"/>
    <property type="molecule type" value="Genomic_DNA"/>
</dbReference>
<proteinExistence type="predicted"/>
<reference evidence="2 3" key="1">
    <citation type="submission" date="2016-10" db="EMBL/GenBank/DDBJ databases">
        <authorList>
            <person name="de Groot N.N."/>
        </authorList>
    </citation>
    <scope>NUCLEOTIDE SEQUENCE [LARGE SCALE GENOMIC DNA]</scope>
    <source>
        <strain evidence="2 3">MT12</strain>
    </source>
</reference>
<keyword evidence="1" id="KW-0732">Signal</keyword>